<organism evidence="2 3">
    <name type="scientific">Seminavis robusta</name>
    <dbReference type="NCBI Taxonomy" id="568900"/>
    <lineage>
        <taxon>Eukaryota</taxon>
        <taxon>Sar</taxon>
        <taxon>Stramenopiles</taxon>
        <taxon>Ochrophyta</taxon>
        <taxon>Bacillariophyta</taxon>
        <taxon>Bacillariophyceae</taxon>
        <taxon>Bacillariophycidae</taxon>
        <taxon>Naviculales</taxon>
        <taxon>Naviculaceae</taxon>
        <taxon>Seminavis</taxon>
    </lineage>
</organism>
<evidence type="ECO:0000313" key="2">
    <source>
        <dbReference type="EMBL" id="CAB9522460.1"/>
    </source>
</evidence>
<evidence type="ECO:0000256" key="1">
    <source>
        <dbReference type="SAM" id="MobiDB-lite"/>
    </source>
</evidence>
<protein>
    <submittedName>
        <fullName evidence="2">Uncharacterized protein</fullName>
    </submittedName>
</protein>
<feature type="region of interest" description="Disordered" evidence="1">
    <location>
        <begin position="1"/>
        <end position="29"/>
    </location>
</feature>
<feature type="region of interest" description="Disordered" evidence="1">
    <location>
        <begin position="419"/>
        <end position="719"/>
    </location>
</feature>
<name>A0A9N8HRS4_9STRA</name>
<feature type="compositionally biased region" description="Basic and acidic residues" evidence="1">
    <location>
        <begin position="653"/>
        <end position="668"/>
    </location>
</feature>
<feature type="region of interest" description="Disordered" evidence="1">
    <location>
        <begin position="347"/>
        <end position="372"/>
    </location>
</feature>
<feature type="region of interest" description="Disordered" evidence="1">
    <location>
        <begin position="231"/>
        <end position="253"/>
    </location>
</feature>
<feature type="compositionally biased region" description="Low complexity" evidence="1">
    <location>
        <begin position="421"/>
        <end position="455"/>
    </location>
</feature>
<proteinExistence type="predicted"/>
<feature type="compositionally biased region" description="Acidic residues" evidence="1">
    <location>
        <begin position="84"/>
        <end position="94"/>
    </location>
</feature>
<gene>
    <name evidence="2" type="ORF">SEMRO_1305_G261180.1</name>
</gene>
<dbReference type="EMBL" id="CAICTM010001303">
    <property type="protein sequence ID" value="CAB9522460.1"/>
    <property type="molecule type" value="Genomic_DNA"/>
</dbReference>
<feature type="region of interest" description="Disordered" evidence="1">
    <location>
        <begin position="52"/>
        <end position="95"/>
    </location>
</feature>
<feature type="region of interest" description="Disordered" evidence="1">
    <location>
        <begin position="114"/>
        <end position="137"/>
    </location>
</feature>
<dbReference type="AlphaFoldDB" id="A0A9N8HRS4"/>
<accession>A0A9N8HRS4</accession>
<keyword evidence="3" id="KW-1185">Reference proteome</keyword>
<feature type="compositionally biased region" description="Basic residues" evidence="1">
    <location>
        <begin position="669"/>
        <end position="683"/>
    </location>
</feature>
<feature type="compositionally biased region" description="Basic and acidic residues" evidence="1">
    <location>
        <begin position="72"/>
        <end position="83"/>
    </location>
</feature>
<evidence type="ECO:0000313" key="3">
    <source>
        <dbReference type="Proteomes" id="UP001153069"/>
    </source>
</evidence>
<comment type="caution">
    <text evidence="2">The sequence shown here is derived from an EMBL/GenBank/DDBJ whole genome shotgun (WGS) entry which is preliminary data.</text>
</comment>
<feature type="compositionally biased region" description="Acidic residues" evidence="1">
    <location>
        <begin position="52"/>
        <end position="71"/>
    </location>
</feature>
<sequence>MDSTAQGEVATASYKPIHAATADADDNDCCPSPVYYDTTRALSDRFLHSEETLEECYESTDDDDDDDDDEQEAHHQHDKHHEEEESSVEEVDEEDFRRRAVEFHRQQREEYLRTDSKDDILKNANPPRKKKKKKPEWAQRHLYRSLSVDDLMEYQRKFSLADVGRANSAHDLTDYQREFQAILEGYPQQQQQQDTEESTTLNQQQQQQLTSDFTATTPATIALALAISSSTNNANNNKSSNSKPRRVGRNSIANSDLAEFKRQFCQDRAAKRVHDETLSHDNPHHHHHIHTTTNATAACTAGDSQDKLQTLENNKSDYQWGTRSLRRAILASDLGKFERSVRTALSRENSADSLVDDAAEQHDNTPHRQGSAALAMNHRDSHLLTSSVALEEASLLSKDEEEDWGTRSLRKSLKELEFNELSPPSLTSSSSATMPPRNSTITPTPISSRSTSATIREFETVKEEEDDDDEEIEMPLEAPLPIISPWCDDRKHPPSTNGLKMPRRVTSAETAHGDAKQHAAAPHSPPPVTQNRSSSLNDIGMLTPSSDPSSGGAGGSVPDGQPPEFEWQMRSRFRRSISSSDIEKYQRHLAAGMEEDSERYPEHDEDNNQHKLPPLSPPAASVPFMPMSVAAPDQEDDDNNTALHPLLAPSPWHADDDGAKSNNDDAIPKKPKRDRRPRRRHRRTISDEPELHMENVISDVAPRKPTRTNSRPISPPPPRPVVVRFADNFNQVVEIPKVSEEMKPYLFYTKRDVKRFRMNEHRRQEEQIRSYMKYLNQKENALDASPCLYD</sequence>
<feature type="compositionally biased region" description="Basic and acidic residues" evidence="1">
    <location>
        <begin position="598"/>
        <end position="609"/>
    </location>
</feature>
<feature type="compositionally biased region" description="Acidic residues" evidence="1">
    <location>
        <begin position="462"/>
        <end position="474"/>
    </location>
</feature>
<feature type="region of interest" description="Disordered" evidence="1">
    <location>
        <begin position="186"/>
        <end position="211"/>
    </location>
</feature>
<feature type="compositionally biased region" description="Basic and acidic residues" evidence="1">
    <location>
        <begin position="684"/>
        <end position="693"/>
    </location>
</feature>
<reference evidence="2" key="1">
    <citation type="submission" date="2020-06" db="EMBL/GenBank/DDBJ databases">
        <authorList>
            <consortium name="Plant Systems Biology data submission"/>
        </authorList>
    </citation>
    <scope>NUCLEOTIDE SEQUENCE</scope>
    <source>
        <strain evidence="2">D6</strain>
    </source>
</reference>
<dbReference type="Proteomes" id="UP001153069">
    <property type="component" value="Unassembled WGS sequence"/>
</dbReference>
<feature type="compositionally biased region" description="Low complexity" evidence="1">
    <location>
        <begin position="231"/>
        <end position="242"/>
    </location>
</feature>